<evidence type="ECO:0000313" key="8">
    <source>
        <dbReference type="EMBL" id="SUP43197.1"/>
    </source>
</evidence>
<dbReference type="InterPro" id="IPR002915">
    <property type="entry name" value="DeoC/FbaB/LacD_aldolase"/>
</dbReference>
<evidence type="ECO:0000256" key="3">
    <source>
        <dbReference type="ARBA" id="ARBA00023239"/>
    </source>
</evidence>
<proteinExistence type="inferred from homology"/>
<dbReference type="GO" id="GO:0005737">
    <property type="term" value="C:cytoplasm"/>
    <property type="evidence" value="ECO:0007669"/>
    <property type="project" value="UniProtKB-SubCell"/>
</dbReference>
<evidence type="ECO:0000256" key="1">
    <source>
        <dbReference type="ARBA" id="ARBA00010936"/>
    </source>
</evidence>
<keyword evidence="9" id="KW-1185">Reference proteome</keyword>
<dbReference type="PANTHER" id="PTHR10889">
    <property type="entry name" value="DEOXYRIBOSE-PHOSPHATE ALDOLASE"/>
    <property type="match status" value="1"/>
</dbReference>
<feature type="active site" description="Proton donor/acceptor" evidence="7">
    <location>
        <position position="191"/>
    </location>
</feature>
<name>A0A380NKH7_9FIRM</name>
<dbReference type="SUPFAM" id="SSF51569">
    <property type="entry name" value="Aldolase"/>
    <property type="match status" value="1"/>
</dbReference>
<dbReference type="GO" id="GO:0009264">
    <property type="term" value="P:deoxyribonucleotide catabolic process"/>
    <property type="evidence" value="ECO:0007669"/>
    <property type="project" value="UniProtKB-UniRule"/>
</dbReference>
<dbReference type="EC" id="4.1.2.4" evidence="7"/>
<evidence type="ECO:0000256" key="5">
    <source>
        <dbReference type="ARBA" id="ARBA00048791"/>
    </source>
</evidence>
<comment type="subcellular location">
    <subcellularLocation>
        <location evidence="7">Cytoplasm</location>
    </subcellularLocation>
</comment>
<dbReference type="GO" id="GO:0004139">
    <property type="term" value="F:deoxyribose-phosphate aldolase activity"/>
    <property type="evidence" value="ECO:0007669"/>
    <property type="project" value="UniProtKB-UniRule"/>
</dbReference>
<evidence type="ECO:0000313" key="9">
    <source>
        <dbReference type="Proteomes" id="UP000255367"/>
    </source>
</evidence>
<dbReference type="RefSeq" id="WP_115310279.1">
    <property type="nucleotide sequence ID" value="NZ_UHIO01000001.1"/>
</dbReference>
<dbReference type="FunFam" id="3.20.20.70:FF:000044">
    <property type="entry name" value="Deoxyribose-phosphate aldolase"/>
    <property type="match status" value="1"/>
</dbReference>
<dbReference type="AlphaFoldDB" id="A0A380NKH7"/>
<dbReference type="GO" id="GO:0016052">
    <property type="term" value="P:carbohydrate catabolic process"/>
    <property type="evidence" value="ECO:0007669"/>
    <property type="project" value="TreeGrafter"/>
</dbReference>
<dbReference type="InterPro" id="IPR011343">
    <property type="entry name" value="DeoC"/>
</dbReference>
<dbReference type="Pfam" id="PF01791">
    <property type="entry name" value="DeoC"/>
    <property type="match status" value="1"/>
</dbReference>
<evidence type="ECO:0000256" key="7">
    <source>
        <dbReference type="HAMAP-Rule" id="MF_00114"/>
    </source>
</evidence>
<comment type="catalytic activity">
    <reaction evidence="5 7">
        <text>2-deoxy-D-ribose 5-phosphate = D-glyceraldehyde 3-phosphate + acetaldehyde</text>
        <dbReference type="Rhea" id="RHEA:12821"/>
        <dbReference type="ChEBI" id="CHEBI:15343"/>
        <dbReference type="ChEBI" id="CHEBI:59776"/>
        <dbReference type="ChEBI" id="CHEBI:62877"/>
        <dbReference type="EC" id="4.1.2.4"/>
    </reaction>
</comment>
<keyword evidence="2 7" id="KW-0963">Cytoplasm</keyword>
<evidence type="ECO:0000256" key="2">
    <source>
        <dbReference type="ARBA" id="ARBA00022490"/>
    </source>
</evidence>
<comment type="similarity">
    <text evidence="1 7">Belongs to the DeoC/FbaB aldolase family. DeoC type 1 subfamily.</text>
</comment>
<comment type="pathway">
    <text evidence="7">Carbohydrate degradation; 2-deoxy-D-ribose 1-phosphate degradation; D-glyceraldehyde 3-phosphate and acetaldehyde from 2-deoxy-alpha-D-ribose 1-phosphate: step 2/2.</text>
</comment>
<gene>
    <name evidence="7 8" type="primary">deoC</name>
    <name evidence="8" type="ORF">NCTC12020_01101</name>
</gene>
<keyword evidence="3 7" id="KW-0456">Lyase</keyword>
<dbReference type="PIRSF" id="PIRSF001357">
    <property type="entry name" value="DeoC"/>
    <property type="match status" value="1"/>
</dbReference>
<dbReference type="EMBL" id="UHIO01000001">
    <property type="protein sequence ID" value="SUP43197.1"/>
    <property type="molecule type" value="Genomic_DNA"/>
</dbReference>
<feature type="active site" description="Proton donor/acceptor" evidence="7">
    <location>
        <position position="100"/>
    </location>
</feature>
<evidence type="ECO:0000256" key="6">
    <source>
        <dbReference type="ARBA" id="ARBA00056337"/>
    </source>
</evidence>
<dbReference type="Gene3D" id="3.20.20.70">
    <property type="entry name" value="Aldolase class I"/>
    <property type="match status" value="1"/>
</dbReference>
<protein>
    <recommendedName>
        <fullName evidence="7">Deoxyribose-phosphate aldolase</fullName>
        <shortName evidence="7">DERA</shortName>
        <ecNumber evidence="7">4.1.2.4</ecNumber>
    </recommendedName>
    <alternativeName>
        <fullName evidence="7">2-deoxy-D-ribose 5-phosphate aldolase</fullName>
    </alternativeName>
    <alternativeName>
        <fullName evidence="7">Phosphodeoxyriboaldolase</fullName>
        <shortName evidence="7">Deoxyriboaldolase</shortName>
    </alternativeName>
</protein>
<dbReference type="Proteomes" id="UP000255367">
    <property type="component" value="Unassembled WGS sequence"/>
</dbReference>
<comment type="function">
    <text evidence="6 7">Catalyzes a reversible aldol reaction between acetaldehyde and D-glyceraldehyde 3-phosphate to generate 2-deoxy-D-ribose 5-phosphate.</text>
</comment>
<dbReference type="GO" id="GO:0006018">
    <property type="term" value="P:2-deoxyribose 1-phosphate catabolic process"/>
    <property type="evidence" value="ECO:0007669"/>
    <property type="project" value="UniProtKB-UniRule"/>
</dbReference>
<dbReference type="UniPathway" id="UPA00002">
    <property type="reaction ID" value="UER00468"/>
</dbReference>
<dbReference type="PANTHER" id="PTHR10889:SF1">
    <property type="entry name" value="DEOXYRIBOSE-PHOSPHATE ALDOLASE"/>
    <property type="match status" value="1"/>
</dbReference>
<dbReference type="SMART" id="SM01133">
    <property type="entry name" value="DeoC"/>
    <property type="match status" value="1"/>
</dbReference>
<dbReference type="OrthoDB" id="9778711at2"/>
<reference evidence="8 9" key="1">
    <citation type="submission" date="2018-06" db="EMBL/GenBank/DDBJ databases">
        <authorList>
            <consortium name="Pathogen Informatics"/>
            <person name="Doyle S."/>
        </authorList>
    </citation>
    <scope>NUCLEOTIDE SEQUENCE [LARGE SCALE GENOMIC DNA]</scope>
    <source>
        <strain evidence="8 9">NCTC12020</strain>
    </source>
</reference>
<dbReference type="HAMAP" id="MF_00114">
    <property type="entry name" value="DeoC_type1"/>
    <property type="match status" value="1"/>
</dbReference>
<dbReference type="NCBIfam" id="TIGR00126">
    <property type="entry name" value="deoC"/>
    <property type="match status" value="1"/>
</dbReference>
<organism evidence="8 9">
    <name type="scientific">Veillonella criceti</name>
    <dbReference type="NCBI Taxonomy" id="103891"/>
    <lineage>
        <taxon>Bacteria</taxon>
        <taxon>Bacillati</taxon>
        <taxon>Bacillota</taxon>
        <taxon>Negativicutes</taxon>
        <taxon>Veillonellales</taxon>
        <taxon>Veillonellaceae</taxon>
        <taxon>Veillonella</taxon>
    </lineage>
</organism>
<dbReference type="InterPro" id="IPR028581">
    <property type="entry name" value="DeoC_typeI"/>
</dbReference>
<dbReference type="InterPro" id="IPR013785">
    <property type="entry name" value="Aldolase_TIM"/>
</dbReference>
<feature type="active site" description="Schiff-base intermediate with acetaldehyde" evidence="7">
    <location>
        <position position="162"/>
    </location>
</feature>
<keyword evidence="4 7" id="KW-0704">Schiff base</keyword>
<sequence>MDVNQQKPAYTGREILAHVDHTLLSPTATWEDIKTLVEQALAFQTASVCIPPTYVKQVKDTYGNDVTICTVIGFPLGYMTTAAKVAEAKQALAEGACEIDMVVNLGAVKNGHYATIVEEIKALKEACGSAILKVIIETCYLSEAEKVALCQAVTDGGADYIKTSTGFGTAGATLADVQLFKTYIGPGVKIKAAGGIRSIEDMVAYLAAGCERLGASAAVGLLETHLDETFSY</sequence>
<evidence type="ECO:0000256" key="4">
    <source>
        <dbReference type="ARBA" id="ARBA00023270"/>
    </source>
</evidence>
<accession>A0A380NKH7</accession>
<dbReference type="CDD" id="cd00959">
    <property type="entry name" value="DeoC"/>
    <property type="match status" value="1"/>
</dbReference>